<keyword evidence="3" id="KW-0813">Transport</keyword>
<dbReference type="Gene3D" id="3.40.50.1980">
    <property type="entry name" value="Nitrogenase molybdenum iron protein domain"/>
    <property type="match status" value="2"/>
</dbReference>
<protein>
    <submittedName>
        <fullName evidence="8">ABC transporter substrate-binding protein</fullName>
    </submittedName>
</protein>
<comment type="caution">
    <text evidence="8">The sequence shown here is derived from an EMBL/GenBank/DDBJ whole genome shotgun (WGS) entry which is preliminary data.</text>
</comment>
<name>A0A6L8LRY2_9VIBR</name>
<dbReference type="InterPro" id="IPR051313">
    <property type="entry name" value="Bact_iron-sidero_bind"/>
</dbReference>
<dbReference type="AlphaFoldDB" id="A0A6L8LRY2"/>
<dbReference type="PROSITE" id="PS50983">
    <property type="entry name" value="FE_B12_PBP"/>
    <property type="match status" value="1"/>
</dbReference>
<gene>
    <name evidence="8" type="ORF">GTG28_06145</name>
</gene>
<keyword evidence="4" id="KW-0408">Iron</keyword>
<reference evidence="8 9" key="1">
    <citation type="submission" date="2020-01" db="EMBL/GenBank/DDBJ databases">
        <title>Draft Genome Sequence of Vibrio sp. strain OCN044, Isolated from a Healthy Coral at Palmyra Atoll.</title>
        <authorList>
            <person name="Videau P."/>
            <person name="Loughran R."/>
            <person name="Esquivel A."/>
            <person name="Deadmond M."/>
            <person name="Paddock B.E."/>
            <person name="Saw J.H."/>
            <person name="Ushijima B."/>
        </authorList>
    </citation>
    <scope>NUCLEOTIDE SEQUENCE [LARGE SCALE GENOMIC DNA]</scope>
    <source>
        <strain evidence="8 9">OCN044</strain>
    </source>
</reference>
<dbReference type="Proteomes" id="UP000478571">
    <property type="component" value="Unassembled WGS sequence"/>
</dbReference>
<evidence type="ECO:0000256" key="2">
    <source>
        <dbReference type="ARBA" id="ARBA00008814"/>
    </source>
</evidence>
<evidence type="ECO:0000259" key="7">
    <source>
        <dbReference type="PROSITE" id="PS50983"/>
    </source>
</evidence>
<dbReference type="PANTHER" id="PTHR30532:SF1">
    <property type="entry name" value="IRON(3+)-HYDROXAMATE-BINDING PROTEIN FHUD"/>
    <property type="match status" value="1"/>
</dbReference>
<organism evidence="8 9">
    <name type="scientific">Vibrio tetraodonis subsp. pristinus</name>
    <dbReference type="NCBI Taxonomy" id="2695891"/>
    <lineage>
        <taxon>Bacteria</taxon>
        <taxon>Pseudomonadati</taxon>
        <taxon>Pseudomonadota</taxon>
        <taxon>Gammaproteobacteria</taxon>
        <taxon>Vibrionales</taxon>
        <taxon>Vibrionaceae</taxon>
        <taxon>Vibrio</taxon>
    </lineage>
</organism>
<accession>A0A6L8LRY2</accession>
<sequence>MRRASIFLTIFLALSARALEIHHDYGTESFERAPKNVITLDWTLAETLISLGIQPQGIADVSGYNTWVSQPKLGPNVVDVGKRREPNIVRIAELKPDVILISGYMASSYHELTKIAPVLVYSVYNTEKEPLLSAMSITRSLGSLFDKQNNAEKIIQKTEEHLKENADKIKMKNIQVKPLLFVRLMNEGTLRIHSQGSLVQSVLDVMNLENDWHEKTNIWGFSTTGVEKIANHQQANVLMFGPLMDDERELLSKSPLWQEMRFTQTNSVYELPVIWSFGGLISARRLSDSITEQLLGNQLKSDEIMGLSHKQ</sequence>
<evidence type="ECO:0000256" key="1">
    <source>
        <dbReference type="ARBA" id="ARBA00004196"/>
    </source>
</evidence>
<dbReference type="SUPFAM" id="SSF53807">
    <property type="entry name" value="Helical backbone' metal receptor"/>
    <property type="match status" value="1"/>
</dbReference>
<dbReference type="GO" id="GO:0030288">
    <property type="term" value="C:outer membrane-bounded periplasmic space"/>
    <property type="evidence" value="ECO:0007669"/>
    <property type="project" value="TreeGrafter"/>
</dbReference>
<dbReference type="PANTHER" id="PTHR30532">
    <property type="entry name" value="IRON III DICITRATE-BINDING PERIPLASMIC PROTEIN"/>
    <property type="match status" value="1"/>
</dbReference>
<evidence type="ECO:0000256" key="5">
    <source>
        <dbReference type="ARBA" id="ARBA00022729"/>
    </source>
</evidence>
<dbReference type="PRINTS" id="PR01715">
    <property type="entry name" value="FERRIBNDNGPP"/>
</dbReference>
<comment type="similarity">
    <text evidence="2">Belongs to the bacterial solute-binding protein 8 family.</text>
</comment>
<feature type="signal peptide" evidence="6">
    <location>
        <begin position="1"/>
        <end position="18"/>
    </location>
</feature>
<dbReference type="RefSeq" id="WP_160928023.1">
    <property type="nucleotide sequence ID" value="NZ_WWEU01000002.1"/>
</dbReference>
<dbReference type="CDD" id="cd01146">
    <property type="entry name" value="FhuD"/>
    <property type="match status" value="1"/>
</dbReference>
<feature type="chain" id="PRO_5026753854" evidence="6">
    <location>
        <begin position="19"/>
        <end position="311"/>
    </location>
</feature>
<comment type="subcellular location">
    <subcellularLocation>
        <location evidence="1">Cell envelope</location>
    </subcellularLocation>
</comment>
<evidence type="ECO:0000256" key="6">
    <source>
        <dbReference type="SAM" id="SignalP"/>
    </source>
</evidence>
<proteinExistence type="inferred from homology"/>
<dbReference type="InterPro" id="IPR002491">
    <property type="entry name" value="ABC_transptr_periplasmic_BD"/>
</dbReference>
<dbReference type="EMBL" id="WWEU01000002">
    <property type="protein sequence ID" value="MYM58798.1"/>
    <property type="molecule type" value="Genomic_DNA"/>
</dbReference>
<evidence type="ECO:0000256" key="3">
    <source>
        <dbReference type="ARBA" id="ARBA00022448"/>
    </source>
</evidence>
<keyword evidence="4" id="KW-0406">Ion transport</keyword>
<evidence type="ECO:0000313" key="9">
    <source>
        <dbReference type="Proteomes" id="UP000478571"/>
    </source>
</evidence>
<keyword evidence="4" id="KW-0410">Iron transport</keyword>
<dbReference type="GO" id="GO:1901678">
    <property type="term" value="P:iron coordination entity transport"/>
    <property type="evidence" value="ECO:0007669"/>
    <property type="project" value="UniProtKB-ARBA"/>
</dbReference>
<keyword evidence="9" id="KW-1185">Reference proteome</keyword>
<dbReference type="Pfam" id="PF01497">
    <property type="entry name" value="Peripla_BP_2"/>
    <property type="match status" value="1"/>
</dbReference>
<evidence type="ECO:0000313" key="8">
    <source>
        <dbReference type="EMBL" id="MYM58798.1"/>
    </source>
</evidence>
<feature type="domain" description="Fe/B12 periplasmic-binding" evidence="7">
    <location>
        <begin position="36"/>
        <end position="298"/>
    </location>
</feature>
<evidence type="ECO:0000256" key="4">
    <source>
        <dbReference type="ARBA" id="ARBA00022496"/>
    </source>
</evidence>
<keyword evidence="5 6" id="KW-0732">Signal</keyword>